<evidence type="ECO:0000313" key="2">
    <source>
        <dbReference type="EMBL" id="TMQ57950.1"/>
    </source>
</evidence>
<dbReference type="PANTHER" id="PTHR30383">
    <property type="entry name" value="THIOESTERASE 1/PROTEASE 1/LYSOPHOSPHOLIPASE L1"/>
    <property type="match status" value="1"/>
</dbReference>
<dbReference type="InterPro" id="IPR051532">
    <property type="entry name" value="Ester_Hydrolysis_Enzymes"/>
</dbReference>
<gene>
    <name evidence="2" type="ORF">E6K72_03135</name>
</gene>
<proteinExistence type="predicted"/>
<reference evidence="2 3" key="1">
    <citation type="journal article" date="2019" name="Nat. Microbiol.">
        <title>Mediterranean grassland soil C-N compound turnover is dependent on rainfall and depth, and is mediated by genomically divergent microorganisms.</title>
        <authorList>
            <person name="Diamond S."/>
            <person name="Andeer P.F."/>
            <person name="Li Z."/>
            <person name="Crits-Christoph A."/>
            <person name="Burstein D."/>
            <person name="Anantharaman K."/>
            <person name="Lane K.R."/>
            <person name="Thomas B.C."/>
            <person name="Pan C."/>
            <person name="Northen T.R."/>
            <person name="Banfield J.F."/>
        </authorList>
    </citation>
    <scope>NUCLEOTIDE SEQUENCE [LARGE SCALE GENOMIC DNA]</scope>
    <source>
        <strain evidence="2">WS_2</strain>
    </source>
</reference>
<dbReference type="Gene3D" id="3.40.50.1110">
    <property type="entry name" value="SGNH hydrolase"/>
    <property type="match status" value="1"/>
</dbReference>
<evidence type="ECO:0000259" key="1">
    <source>
        <dbReference type="Pfam" id="PF13472"/>
    </source>
</evidence>
<accession>A0A538T2U5</accession>
<dbReference type="PANTHER" id="PTHR30383:SF29">
    <property type="entry name" value="SGNH HYDROLASE-TYPE ESTERASE DOMAIN-CONTAINING PROTEIN"/>
    <property type="match status" value="1"/>
</dbReference>
<dbReference type="EMBL" id="VBOS01000097">
    <property type="protein sequence ID" value="TMQ57950.1"/>
    <property type="molecule type" value="Genomic_DNA"/>
</dbReference>
<dbReference type="AlphaFoldDB" id="A0A538T2U5"/>
<protein>
    <recommendedName>
        <fullName evidence="1">SGNH hydrolase-type esterase domain-containing protein</fullName>
    </recommendedName>
</protein>
<organism evidence="2 3">
    <name type="scientific">Eiseniibacteriota bacterium</name>
    <dbReference type="NCBI Taxonomy" id="2212470"/>
    <lineage>
        <taxon>Bacteria</taxon>
        <taxon>Candidatus Eiseniibacteriota</taxon>
    </lineage>
</organism>
<dbReference type="InterPro" id="IPR036514">
    <property type="entry name" value="SGNH_hydro_sf"/>
</dbReference>
<dbReference type="SUPFAM" id="SSF52266">
    <property type="entry name" value="SGNH hydrolase"/>
    <property type="match status" value="1"/>
</dbReference>
<dbReference type="Proteomes" id="UP000317716">
    <property type="component" value="Unassembled WGS sequence"/>
</dbReference>
<dbReference type="Pfam" id="PF13472">
    <property type="entry name" value="Lipase_GDSL_2"/>
    <property type="match status" value="1"/>
</dbReference>
<feature type="domain" description="SGNH hydrolase-type esterase" evidence="1">
    <location>
        <begin position="97"/>
        <end position="359"/>
    </location>
</feature>
<name>A0A538T2U5_UNCEI</name>
<comment type="caution">
    <text evidence="2">The sequence shown here is derived from an EMBL/GenBank/DDBJ whole genome shotgun (WGS) entry which is preliminary data.</text>
</comment>
<dbReference type="InterPro" id="IPR013830">
    <property type="entry name" value="SGNH_hydro"/>
</dbReference>
<sequence length="407" mass="44569">MSTPLSRLRAFAANLTVLLIGIVTAALLLEVALRVHNPFQARIKGDRIVLTANARGHYRYAATLPGLDREITISSNALGFRGPNPPARFAEHLTLVAIGGSTTRCALQPDDKTWTAHLGRLLGRSFRDVWINNAGLDGHSTFGHRVLLEDCIVRLHPKVALFLVGVNDVVAGANNERDAENIRGPLRLGSLKAPLRSLCAHSEAAAMILDLYRSAVAQWGGLGYHPVDLAALGEYQATPEQERAHREAFAGPDRLADYAERLERLIEDARAAAIEPVFVTQPLLVGRGMDDVTGRNLATIAVVRHGNGKMLWGVLEAYNDVTRRVCRENGVLLIDLARDMPKSSRYFADFMHFNNDGTALVAEWIDRSLCPHLARRYPTYVTDPCPGSALLHDRAGDARRPPDGAEP</sequence>
<evidence type="ECO:0000313" key="3">
    <source>
        <dbReference type="Proteomes" id="UP000317716"/>
    </source>
</evidence>